<dbReference type="PANTHER" id="PTHR14226:SF76">
    <property type="entry name" value="NTE FAMILY PROTEIN RSSA"/>
    <property type="match status" value="1"/>
</dbReference>
<organism evidence="6 7">
    <name type="scientific">Luteibacter flocculans</name>
    <dbReference type="NCBI Taxonomy" id="2780091"/>
    <lineage>
        <taxon>Bacteria</taxon>
        <taxon>Pseudomonadati</taxon>
        <taxon>Pseudomonadota</taxon>
        <taxon>Gammaproteobacteria</taxon>
        <taxon>Lysobacterales</taxon>
        <taxon>Rhodanobacteraceae</taxon>
        <taxon>Luteibacter</taxon>
    </lineage>
</organism>
<evidence type="ECO:0000256" key="1">
    <source>
        <dbReference type="ARBA" id="ARBA00022801"/>
    </source>
</evidence>
<accession>A0ABY4T0Y6</accession>
<feature type="active site" description="Nucleophile" evidence="4">
    <location>
        <position position="59"/>
    </location>
</feature>
<dbReference type="Proteomes" id="UP001056681">
    <property type="component" value="Chromosome"/>
</dbReference>
<name>A0ABY4T0Y6_9GAMM</name>
<evidence type="ECO:0000313" key="6">
    <source>
        <dbReference type="EMBL" id="URL58622.1"/>
    </source>
</evidence>
<keyword evidence="1 4" id="KW-0378">Hydrolase</keyword>
<evidence type="ECO:0000256" key="3">
    <source>
        <dbReference type="ARBA" id="ARBA00023098"/>
    </source>
</evidence>
<dbReference type="Pfam" id="PF01734">
    <property type="entry name" value="Patatin"/>
    <property type="match status" value="1"/>
</dbReference>
<gene>
    <name evidence="6" type="ORF">IM816_00310</name>
</gene>
<dbReference type="EMBL" id="CP063231">
    <property type="protein sequence ID" value="URL58622.1"/>
    <property type="molecule type" value="Genomic_DNA"/>
</dbReference>
<keyword evidence="3 4" id="KW-0443">Lipid metabolism</keyword>
<dbReference type="PROSITE" id="PS51635">
    <property type="entry name" value="PNPLA"/>
    <property type="match status" value="1"/>
</dbReference>
<dbReference type="Gene3D" id="3.40.1090.10">
    <property type="entry name" value="Cytosolic phospholipase A2 catalytic domain"/>
    <property type="match status" value="2"/>
</dbReference>
<dbReference type="InterPro" id="IPR002641">
    <property type="entry name" value="PNPLA_dom"/>
</dbReference>
<reference evidence="6" key="1">
    <citation type="submission" date="2020-10" db="EMBL/GenBank/DDBJ databases">
        <title>Whole-genome sequence of Luteibacter sp. EIF3.</title>
        <authorList>
            <person name="Friedrich I."/>
            <person name="Hertel R."/>
            <person name="Daniel R."/>
        </authorList>
    </citation>
    <scope>NUCLEOTIDE SEQUENCE</scope>
    <source>
        <strain evidence="6">EIF3</strain>
    </source>
</reference>
<dbReference type="InterPro" id="IPR016035">
    <property type="entry name" value="Acyl_Trfase/lysoPLipase"/>
</dbReference>
<dbReference type="InterPro" id="IPR050301">
    <property type="entry name" value="NTE"/>
</dbReference>
<evidence type="ECO:0000256" key="4">
    <source>
        <dbReference type="PROSITE-ProRule" id="PRU01161"/>
    </source>
</evidence>
<feature type="short sequence motif" description="GXSXG" evidence="4">
    <location>
        <begin position="57"/>
        <end position="61"/>
    </location>
</feature>
<feature type="domain" description="PNPLA" evidence="5">
    <location>
        <begin position="26"/>
        <end position="186"/>
    </location>
</feature>
<feature type="active site" description="Proton acceptor" evidence="4">
    <location>
        <position position="173"/>
    </location>
</feature>
<evidence type="ECO:0000313" key="7">
    <source>
        <dbReference type="Proteomes" id="UP001056681"/>
    </source>
</evidence>
<dbReference type="PANTHER" id="PTHR14226">
    <property type="entry name" value="NEUROPATHY TARGET ESTERASE/SWISS CHEESE D.MELANOGASTER"/>
    <property type="match status" value="1"/>
</dbReference>
<proteinExistence type="predicted"/>
<dbReference type="SUPFAM" id="SSF52151">
    <property type="entry name" value="FabD/lysophospholipase-like"/>
    <property type="match status" value="1"/>
</dbReference>
<protein>
    <submittedName>
        <fullName evidence="6">Patatin-like phospholipase family protein</fullName>
    </submittedName>
</protein>
<evidence type="ECO:0000259" key="5">
    <source>
        <dbReference type="PROSITE" id="PS51635"/>
    </source>
</evidence>
<evidence type="ECO:0000256" key="2">
    <source>
        <dbReference type="ARBA" id="ARBA00022963"/>
    </source>
</evidence>
<sequence length="315" mass="34554">MSDLDTLDPGTADATSGTSRRPRVALALGAGAAKGLAHIGALEVLEERGYEVVAIAGTSMGALIGGVYAMGKLDIYRDWVSTLAKFDVLRLVDWSFSGGGFIKGDRIMAALRELIGEVNIEELPLAFTAVATDIDREREVWLTRGPLFDAIRASIAIPTLFRPYNHEGRRLVDGALLNPLPVLPLMREDADYVMAVSVDGAAEMQKPPERDVMAVPDTGYAARIGRLFGKVLPQSTEPKVRDPGAFDLMTQSMDLMQANLSRLRLAAYPPDLLIEIPRNVSTLYEFYRARELIDLGRERTTQALDAWKPRTLALR</sequence>
<dbReference type="RefSeq" id="WP_250339317.1">
    <property type="nucleotide sequence ID" value="NZ_CP063231.1"/>
</dbReference>
<keyword evidence="2 4" id="KW-0442">Lipid degradation</keyword>
<keyword evidence="7" id="KW-1185">Reference proteome</keyword>
<comment type="caution">
    <text evidence="4">Lacks conserved residue(s) required for the propagation of feature annotation.</text>
</comment>
<feature type="short sequence motif" description="DGA/G" evidence="4">
    <location>
        <begin position="173"/>
        <end position="175"/>
    </location>
</feature>